<evidence type="ECO:0000256" key="1">
    <source>
        <dbReference type="SAM" id="MobiDB-lite"/>
    </source>
</evidence>
<dbReference type="AlphaFoldDB" id="A0AAD5MNT7"/>
<feature type="region of interest" description="Disordered" evidence="1">
    <location>
        <begin position="25"/>
        <end position="45"/>
    </location>
</feature>
<evidence type="ECO:0000313" key="3">
    <source>
        <dbReference type="Proteomes" id="UP001196413"/>
    </source>
</evidence>
<organism evidence="2 3">
    <name type="scientific">Parelaphostrongylus tenuis</name>
    <name type="common">Meningeal worm</name>
    <dbReference type="NCBI Taxonomy" id="148309"/>
    <lineage>
        <taxon>Eukaryota</taxon>
        <taxon>Metazoa</taxon>
        <taxon>Ecdysozoa</taxon>
        <taxon>Nematoda</taxon>
        <taxon>Chromadorea</taxon>
        <taxon>Rhabditida</taxon>
        <taxon>Rhabditina</taxon>
        <taxon>Rhabditomorpha</taxon>
        <taxon>Strongyloidea</taxon>
        <taxon>Metastrongylidae</taxon>
        <taxon>Parelaphostrongylus</taxon>
    </lineage>
</organism>
<dbReference type="Proteomes" id="UP001196413">
    <property type="component" value="Unassembled WGS sequence"/>
</dbReference>
<dbReference type="EMBL" id="JAHQIW010004323">
    <property type="protein sequence ID" value="KAJ1361955.1"/>
    <property type="molecule type" value="Genomic_DNA"/>
</dbReference>
<sequence length="160" mass="18113">MKDYPTLSTCGVENKLERIHIAKHNTEQRHSSADMNSSIHKDPTETECDDVIEIPRGYDTVNVTASEMSNTARPSCTFEEEQRARECEEAIRLLLDFTTKSERIRSLTSVRFESDIPKAHTDEDFVSGALLQGRKVCKRAWNSISDFILLLLSNGSPSYT</sequence>
<proteinExistence type="predicted"/>
<protein>
    <submittedName>
        <fullName evidence="2">Uncharacterized protein</fullName>
    </submittedName>
</protein>
<keyword evidence="3" id="KW-1185">Reference proteome</keyword>
<name>A0AAD5MNT7_PARTN</name>
<comment type="caution">
    <text evidence="2">The sequence shown here is derived from an EMBL/GenBank/DDBJ whole genome shotgun (WGS) entry which is preliminary data.</text>
</comment>
<evidence type="ECO:0000313" key="2">
    <source>
        <dbReference type="EMBL" id="KAJ1361955.1"/>
    </source>
</evidence>
<accession>A0AAD5MNT7</accession>
<reference evidence="2" key="1">
    <citation type="submission" date="2021-06" db="EMBL/GenBank/DDBJ databases">
        <title>Parelaphostrongylus tenuis whole genome reference sequence.</title>
        <authorList>
            <person name="Garwood T.J."/>
            <person name="Larsen P.A."/>
            <person name="Fountain-Jones N.M."/>
            <person name="Garbe J.R."/>
            <person name="Macchietto M.G."/>
            <person name="Kania S.A."/>
            <person name="Gerhold R.W."/>
            <person name="Richards J.E."/>
            <person name="Wolf T.M."/>
        </authorList>
    </citation>
    <scope>NUCLEOTIDE SEQUENCE</scope>
    <source>
        <strain evidence="2">MNPRO001-30</strain>
        <tissue evidence="2">Meninges</tissue>
    </source>
</reference>
<gene>
    <name evidence="2" type="ORF">KIN20_021348</name>
</gene>